<proteinExistence type="predicted"/>
<dbReference type="Proteomes" id="UP000095286">
    <property type="component" value="Unplaced"/>
</dbReference>
<accession>A0AC35TWF3</accession>
<dbReference type="WBParaSite" id="RSKR_0000463400.1">
    <property type="protein sequence ID" value="RSKR_0000463400.1"/>
    <property type="gene ID" value="RSKR_0000463400"/>
</dbReference>
<organism evidence="1 2">
    <name type="scientific">Rhabditophanes sp. KR3021</name>
    <dbReference type="NCBI Taxonomy" id="114890"/>
    <lineage>
        <taxon>Eukaryota</taxon>
        <taxon>Metazoa</taxon>
        <taxon>Ecdysozoa</taxon>
        <taxon>Nematoda</taxon>
        <taxon>Chromadorea</taxon>
        <taxon>Rhabditida</taxon>
        <taxon>Tylenchina</taxon>
        <taxon>Panagrolaimomorpha</taxon>
        <taxon>Strongyloidoidea</taxon>
        <taxon>Alloionematidae</taxon>
        <taxon>Rhabditophanes</taxon>
    </lineage>
</organism>
<reference evidence="2" key="1">
    <citation type="submission" date="2016-11" db="UniProtKB">
        <authorList>
            <consortium name="WormBaseParasite"/>
        </authorList>
    </citation>
    <scope>IDENTIFICATION</scope>
    <source>
        <strain evidence="2">KR3021</strain>
    </source>
</reference>
<name>A0AC35TWF3_9BILA</name>
<evidence type="ECO:0000313" key="1">
    <source>
        <dbReference type="Proteomes" id="UP000095286"/>
    </source>
</evidence>
<protein>
    <submittedName>
        <fullName evidence="2">Pept_C1 domain-containing protein</fullName>
    </submittedName>
</protein>
<evidence type="ECO:0000313" key="2">
    <source>
        <dbReference type="WBParaSite" id="RSKR_0000463400.1"/>
    </source>
</evidence>
<sequence>MQFLVFFSIVSMATARFSYFAGDSFVHDDKHRVKSHLQPVHLHSEDEVNAHKEWNDFKKLHQKVYLHPRHEHIHKLEYFNNLHMINKHNEDFKNNLTTFDMGINSFSDITEMEFQKLSGSAQFNSTHHDLYYKDNEDEDVENLAMAPFSVKAAPAKYNACDKGLCGPIRYQGAKSHLQPVHLHSEDEVNAHKEWNDFKKLHQKVYLHPRHEHIHKLEYFNNLHMINKHNEDFKNNLTTFDMGTNAFSDITEMEFQKLSGSAQFNSTHHDLYYKDNEDEDVENLAMAPFSVKAAPAKYNACDKGLCGPIRYQGACGCCTVVSALAVLEGQVKKKSKKLYKFSIQNVLDCLGGDQCKGGWMPTTYDYVKKTGGVDLDSDYPYVLKDTGKCKLNQKKKIKFGVKSVINLKSKDPNGLAAKVVSVGPIATGMYASSKKLLNYKSGIYSDTACNGKNINHGVVVVGYGPGYWTIRNSWGNTWGMKGYFNIAKGKNMCQIEKSPNYATV</sequence>